<dbReference type="EMBL" id="LAZR01033529">
    <property type="protein sequence ID" value="KKL47830.1"/>
    <property type="molecule type" value="Genomic_DNA"/>
</dbReference>
<sequence length="299" mass="31167">MSISSYPQGFRGGAAIKNVPLHDQIDGRVYWVDSGVGKQGNPGDFTSPLATVQQGIDKATADNNDIVFVAPGHAEAITAQIDFNKAGVQVIGLGEGNLRPTLTPDGAIDCIDVSAANMTLANFIFQIPGTDSQTADVNVDAAYFRLINTRHHGSTGGLNKLSFVTVTALGDNLLIDGMRAFNDTVEMTNGIELAAADSVEIKNSVITSSAVGYANAPIDDTGVATNLWVHHVQLKNIQATGEAIDLAGNSVGMIHDAYCSGRNGTIASNIITGNGAFFAETYVTEDAAVSGLLIPTIDT</sequence>
<proteinExistence type="predicted"/>
<evidence type="ECO:0008006" key="2">
    <source>
        <dbReference type="Google" id="ProtNLM"/>
    </source>
</evidence>
<dbReference type="Gene3D" id="2.160.20.10">
    <property type="entry name" value="Single-stranded right-handed beta-helix, Pectin lyase-like"/>
    <property type="match status" value="1"/>
</dbReference>
<comment type="caution">
    <text evidence="1">The sequence shown here is derived from an EMBL/GenBank/DDBJ whole genome shotgun (WGS) entry which is preliminary data.</text>
</comment>
<dbReference type="InterPro" id="IPR012334">
    <property type="entry name" value="Pectin_lyas_fold"/>
</dbReference>
<protein>
    <recommendedName>
        <fullName evidence="2">Right handed beta helix domain-containing protein</fullName>
    </recommendedName>
</protein>
<dbReference type="SUPFAM" id="SSF51126">
    <property type="entry name" value="Pectin lyase-like"/>
    <property type="match status" value="1"/>
</dbReference>
<accession>A0A0F9ESF0</accession>
<evidence type="ECO:0000313" key="1">
    <source>
        <dbReference type="EMBL" id="KKL47830.1"/>
    </source>
</evidence>
<dbReference type="InterPro" id="IPR011050">
    <property type="entry name" value="Pectin_lyase_fold/virulence"/>
</dbReference>
<name>A0A0F9ESF0_9ZZZZ</name>
<dbReference type="AlphaFoldDB" id="A0A0F9ESF0"/>
<organism evidence="1">
    <name type="scientific">marine sediment metagenome</name>
    <dbReference type="NCBI Taxonomy" id="412755"/>
    <lineage>
        <taxon>unclassified sequences</taxon>
        <taxon>metagenomes</taxon>
        <taxon>ecological metagenomes</taxon>
    </lineage>
</organism>
<gene>
    <name evidence="1" type="ORF">LCGC14_2331620</name>
</gene>
<reference evidence="1" key="1">
    <citation type="journal article" date="2015" name="Nature">
        <title>Complex archaea that bridge the gap between prokaryotes and eukaryotes.</title>
        <authorList>
            <person name="Spang A."/>
            <person name="Saw J.H."/>
            <person name="Jorgensen S.L."/>
            <person name="Zaremba-Niedzwiedzka K."/>
            <person name="Martijn J."/>
            <person name="Lind A.E."/>
            <person name="van Eijk R."/>
            <person name="Schleper C."/>
            <person name="Guy L."/>
            <person name="Ettema T.J."/>
        </authorList>
    </citation>
    <scope>NUCLEOTIDE SEQUENCE</scope>
</reference>